<evidence type="ECO:0000256" key="6">
    <source>
        <dbReference type="PROSITE-ProRule" id="PRU00706"/>
    </source>
</evidence>
<dbReference type="Pfam" id="PF00334">
    <property type="entry name" value="NDK"/>
    <property type="match status" value="1"/>
</dbReference>
<comment type="similarity">
    <text evidence="2 6 7">Belongs to the NDK family.</text>
</comment>
<reference evidence="9" key="1">
    <citation type="journal article" date="2022" name="bioRxiv">
        <title>Sequencing and chromosome-scale assembly of the giantPleurodeles waltlgenome.</title>
        <authorList>
            <person name="Brown T."/>
            <person name="Elewa A."/>
            <person name="Iarovenko S."/>
            <person name="Subramanian E."/>
            <person name="Araus A.J."/>
            <person name="Petzold A."/>
            <person name="Susuki M."/>
            <person name="Suzuki K.-i.T."/>
            <person name="Hayashi T."/>
            <person name="Toyoda A."/>
            <person name="Oliveira C."/>
            <person name="Osipova E."/>
            <person name="Leigh N.D."/>
            <person name="Simon A."/>
            <person name="Yun M.H."/>
        </authorList>
    </citation>
    <scope>NUCLEOTIDE SEQUENCE</scope>
    <source>
        <strain evidence="9">20211129_DDA</strain>
        <tissue evidence="9">Liver</tissue>
    </source>
</reference>
<proteinExistence type="inferred from homology"/>
<dbReference type="PRINTS" id="PR01243">
    <property type="entry name" value="NUCDPKINASE"/>
</dbReference>
<organism evidence="9 10">
    <name type="scientific">Pleurodeles waltl</name>
    <name type="common">Iberian ribbed newt</name>
    <dbReference type="NCBI Taxonomy" id="8319"/>
    <lineage>
        <taxon>Eukaryota</taxon>
        <taxon>Metazoa</taxon>
        <taxon>Chordata</taxon>
        <taxon>Craniata</taxon>
        <taxon>Vertebrata</taxon>
        <taxon>Euteleostomi</taxon>
        <taxon>Amphibia</taxon>
        <taxon>Batrachia</taxon>
        <taxon>Caudata</taxon>
        <taxon>Salamandroidea</taxon>
        <taxon>Salamandridae</taxon>
        <taxon>Pleurodelinae</taxon>
        <taxon>Pleurodeles</taxon>
    </lineage>
</organism>
<evidence type="ECO:0000256" key="3">
    <source>
        <dbReference type="ARBA" id="ARBA00012966"/>
    </source>
</evidence>
<evidence type="ECO:0000256" key="4">
    <source>
        <dbReference type="ARBA" id="ARBA00022679"/>
    </source>
</evidence>
<dbReference type="SMART" id="SM00562">
    <property type="entry name" value="NDK"/>
    <property type="match status" value="1"/>
</dbReference>
<dbReference type="GO" id="GO:0006241">
    <property type="term" value="P:CTP biosynthetic process"/>
    <property type="evidence" value="ECO:0007669"/>
    <property type="project" value="InterPro"/>
</dbReference>
<comment type="caution">
    <text evidence="9">The sequence shown here is derived from an EMBL/GenBank/DDBJ whole genome shotgun (WGS) entry which is preliminary data.</text>
</comment>
<dbReference type="PROSITE" id="PS51374">
    <property type="entry name" value="NDPK_LIKE"/>
    <property type="match status" value="1"/>
</dbReference>
<keyword evidence="5" id="KW-0418">Kinase</keyword>
<evidence type="ECO:0000313" key="10">
    <source>
        <dbReference type="Proteomes" id="UP001066276"/>
    </source>
</evidence>
<gene>
    <name evidence="9" type="ORF">NDU88_003965</name>
</gene>
<dbReference type="FunFam" id="3.30.70.141:FF:000039">
    <property type="entry name" value="Nucleoside diphosphate kinase B"/>
    <property type="match status" value="1"/>
</dbReference>
<evidence type="ECO:0000313" key="9">
    <source>
        <dbReference type="EMBL" id="KAJ1125537.1"/>
    </source>
</evidence>
<evidence type="ECO:0000256" key="1">
    <source>
        <dbReference type="ARBA" id="ARBA00001946"/>
    </source>
</evidence>
<dbReference type="PANTHER" id="PTHR11349">
    <property type="entry name" value="NUCLEOSIDE DIPHOSPHATE KINASE"/>
    <property type="match status" value="1"/>
</dbReference>
<evidence type="ECO:0000256" key="5">
    <source>
        <dbReference type="ARBA" id="ARBA00022777"/>
    </source>
</evidence>
<protein>
    <recommendedName>
        <fullName evidence="3">nucleoside-diphosphate kinase</fullName>
        <ecNumber evidence="3">2.7.4.6</ecNumber>
    </recommendedName>
</protein>
<feature type="domain" description="Nucleoside diphosphate kinase-like" evidence="8">
    <location>
        <begin position="46"/>
        <end position="119"/>
    </location>
</feature>
<dbReference type="InterPro" id="IPR034907">
    <property type="entry name" value="NDK-like_dom"/>
</dbReference>
<comment type="caution">
    <text evidence="6">Lacks conserved residue(s) required for the propagation of feature annotation.</text>
</comment>
<dbReference type="Proteomes" id="UP001066276">
    <property type="component" value="Chromosome 7"/>
</dbReference>
<dbReference type="GO" id="GO:0006183">
    <property type="term" value="P:GTP biosynthetic process"/>
    <property type="evidence" value="ECO:0007669"/>
    <property type="project" value="InterPro"/>
</dbReference>
<dbReference type="GO" id="GO:0004550">
    <property type="term" value="F:nucleoside diphosphate kinase activity"/>
    <property type="evidence" value="ECO:0007669"/>
    <property type="project" value="UniProtKB-EC"/>
</dbReference>
<evidence type="ECO:0000259" key="8">
    <source>
        <dbReference type="SMART" id="SM00562"/>
    </source>
</evidence>
<comment type="cofactor">
    <cofactor evidence="1">
        <name>Mg(2+)</name>
        <dbReference type="ChEBI" id="CHEBI:18420"/>
    </cofactor>
</comment>
<keyword evidence="10" id="KW-1185">Reference proteome</keyword>
<accession>A0AAV7PE70</accession>
<dbReference type="EC" id="2.7.4.6" evidence="3"/>
<dbReference type="SUPFAM" id="SSF54919">
    <property type="entry name" value="Nucleoside diphosphate kinase, NDK"/>
    <property type="match status" value="1"/>
</dbReference>
<dbReference type="EMBL" id="JANPWB010000011">
    <property type="protein sequence ID" value="KAJ1125537.1"/>
    <property type="molecule type" value="Genomic_DNA"/>
</dbReference>
<evidence type="ECO:0000256" key="7">
    <source>
        <dbReference type="RuleBase" id="RU004011"/>
    </source>
</evidence>
<dbReference type="GO" id="GO:0006228">
    <property type="term" value="P:UTP biosynthetic process"/>
    <property type="evidence" value="ECO:0007669"/>
    <property type="project" value="InterPro"/>
</dbReference>
<sequence>MPAAHRQYITSGCLTLPFALLRCFHQRGTSSTPAAVERNMSGNGITERTFICIKPDGVQQGLVGELIKRFEQKGYRMVAMKFMQASDELLKEHYIDLKDRPFYSGLVKYMGSGPVVPMPR</sequence>
<dbReference type="Gene3D" id="3.30.70.141">
    <property type="entry name" value="Nucleoside diphosphate kinase-like domain"/>
    <property type="match status" value="1"/>
</dbReference>
<dbReference type="AlphaFoldDB" id="A0AAV7PE70"/>
<dbReference type="InterPro" id="IPR036850">
    <property type="entry name" value="NDK-like_dom_sf"/>
</dbReference>
<dbReference type="InterPro" id="IPR001564">
    <property type="entry name" value="Nucleoside_diP_kinase"/>
</dbReference>
<keyword evidence="4" id="KW-0808">Transferase</keyword>
<name>A0AAV7PE70_PLEWA</name>
<evidence type="ECO:0000256" key="2">
    <source>
        <dbReference type="ARBA" id="ARBA00008142"/>
    </source>
</evidence>